<dbReference type="InterPro" id="IPR025857">
    <property type="entry name" value="MacB_PCD"/>
</dbReference>
<evidence type="ECO:0000256" key="5">
    <source>
        <dbReference type="ARBA" id="ARBA00022989"/>
    </source>
</evidence>
<evidence type="ECO:0000313" key="11">
    <source>
        <dbReference type="Proteomes" id="UP001207930"/>
    </source>
</evidence>
<evidence type="ECO:0000256" key="6">
    <source>
        <dbReference type="ARBA" id="ARBA00023136"/>
    </source>
</evidence>
<reference evidence="10 11" key="1">
    <citation type="submission" date="2022-10" db="EMBL/GenBank/DDBJ databases">
        <title>Luteolibacter flavescens strain MCCC 1K03193, whole genome shotgun sequencing project.</title>
        <authorList>
            <person name="Zhao G."/>
            <person name="Shen L."/>
        </authorList>
    </citation>
    <scope>NUCLEOTIDE SEQUENCE [LARGE SCALE GENOMIC DNA]</scope>
    <source>
        <strain evidence="10 11">MCCC 1K03193</strain>
    </source>
</reference>
<keyword evidence="6 7" id="KW-0472">Membrane</keyword>
<sequence>MARRSFSLMLAWRYLNPRRAMLSAVTLISVTGVLLGVLVLVVVMSVMAGLEKEVKERFLGFTPHVRLEYMPFGGFREPLEQWRETAEAVKKVEGVQGATAFMQDYALVDVDSRQRPAFFRGVDTDDTSQVEGITAMLDQTEHPGSSADMGLDDRIVISSIIAKQFDIGVGGKMSLYSARNFEQVKHVYDITSRPPLREEFAPLLANAKEMLAKPWEKRGEQLFLADDAVDALYIPLYEEIYRQDVRDPEKEIIGRVLKMMDEAGEAEGGLLFAADTQAQMLAILAELDETNVEEMDAAILKGIKELVLPKEATVIGVYQASQMALTPDIFMPLPLAQELAGMKGAVQGISVRLHDPYHANQVAQTLVNALPPGWRGITWTEELGDFSRLIAQQRMMMYFALSFIILVSAFSMMAVMFTVTIQKRREIGVMKALGAAPGQIVRVFVHQGMILGFVGALLGSGLGLLVIRFRGNLQEVLRHFGFDPFSSAFLGFDVLPAQIKPEEIVVVAISSFLLCSFAAFVPAFFAARSDAAKSLRNL</sequence>
<feature type="transmembrane region" description="Helical" evidence="7">
    <location>
        <begin position="504"/>
        <end position="527"/>
    </location>
</feature>
<comment type="subcellular location">
    <subcellularLocation>
        <location evidence="1">Cell membrane</location>
        <topology evidence="1">Multi-pass membrane protein</topology>
    </subcellularLocation>
</comment>
<evidence type="ECO:0000256" key="3">
    <source>
        <dbReference type="ARBA" id="ARBA00022475"/>
    </source>
</evidence>
<dbReference type="PANTHER" id="PTHR30489:SF0">
    <property type="entry name" value="LIPOPROTEIN-RELEASING SYSTEM TRANSMEMBRANE PROTEIN LOLE"/>
    <property type="match status" value="1"/>
</dbReference>
<dbReference type="EMBL" id="JAPDDS010000002">
    <property type="protein sequence ID" value="MCW1883899.1"/>
    <property type="molecule type" value="Genomic_DNA"/>
</dbReference>
<dbReference type="InterPro" id="IPR003838">
    <property type="entry name" value="ABC3_permease_C"/>
</dbReference>
<keyword evidence="3" id="KW-1003">Cell membrane</keyword>
<evidence type="ECO:0000256" key="1">
    <source>
        <dbReference type="ARBA" id="ARBA00004651"/>
    </source>
</evidence>
<name>A0ABT3FK03_9BACT</name>
<dbReference type="Pfam" id="PF02687">
    <property type="entry name" value="FtsX"/>
    <property type="match status" value="1"/>
</dbReference>
<dbReference type="RefSeq" id="WP_264499860.1">
    <property type="nucleotide sequence ID" value="NZ_JAPDDS010000002.1"/>
</dbReference>
<feature type="domain" description="MacB-like periplasmic core" evidence="9">
    <location>
        <begin position="26"/>
        <end position="175"/>
    </location>
</feature>
<accession>A0ABT3FK03</accession>
<feature type="transmembrane region" description="Helical" evidence="7">
    <location>
        <begin position="395"/>
        <end position="419"/>
    </location>
</feature>
<dbReference type="Proteomes" id="UP001207930">
    <property type="component" value="Unassembled WGS sequence"/>
</dbReference>
<dbReference type="InterPro" id="IPR051447">
    <property type="entry name" value="Lipoprotein-release_system"/>
</dbReference>
<comment type="caution">
    <text evidence="10">The sequence shown here is derived from an EMBL/GenBank/DDBJ whole genome shotgun (WGS) entry which is preliminary data.</text>
</comment>
<proteinExistence type="inferred from homology"/>
<evidence type="ECO:0000313" key="10">
    <source>
        <dbReference type="EMBL" id="MCW1883899.1"/>
    </source>
</evidence>
<feature type="transmembrane region" description="Helical" evidence="7">
    <location>
        <begin position="21"/>
        <end position="48"/>
    </location>
</feature>
<dbReference type="PANTHER" id="PTHR30489">
    <property type="entry name" value="LIPOPROTEIN-RELEASING SYSTEM TRANSMEMBRANE PROTEIN LOLE"/>
    <property type="match status" value="1"/>
</dbReference>
<evidence type="ECO:0000259" key="9">
    <source>
        <dbReference type="Pfam" id="PF12704"/>
    </source>
</evidence>
<dbReference type="Pfam" id="PF12704">
    <property type="entry name" value="MacB_PCD"/>
    <property type="match status" value="1"/>
</dbReference>
<keyword evidence="5 7" id="KW-1133">Transmembrane helix</keyword>
<comment type="similarity">
    <text evidence="2">Belongs to the ABC-4 integral membrane protein family. LolC/E subfamily.</text>
</comment>
<evidence type="ECO:0000259" key="8">
    <source>
        <dbReference type="Pfam" id="PF02687"/>
    </source>
</evidence>
<protein>
    <submittedName>
        <fullName evidence="10">ABC transporter permease</fullName>
    </submittedName>
</protein>
<feature type="domain" description="ABC3 transporter permease C-terminal" evidence="8">
    <location>
        <begin position="399"/>
        <end position="529"/>
    </location>
</feature>
<gene>
    <name evidence="10" type="ORF">OKA04_04115</name>
</gene>
<keyword evidence="4 7" id="KW-0812">Transmembrane</keyword>
<feature type="transmembrane region" description="Helical" evidence="7">
    <location>
        <begin position="440"/>
        <end position="467"/>
    </location>
</feature>
<evidence type="ECO:0000256" key="4">
    <source>
        <dbReference type="ARBA" id="ARBA00022692"/>
    </source>
</evidence>
<organism evidence="10 11">
    <name type="scientific">Luteolibacter flavescens</name>
    <dbReference type="NCBI Taxonomy" id="1859460"/>
    <lineage>
        <taxon>Bacteria</taxon>
        <taxon>Pseudomonadati</taxon>
        <taxon>Verrucomicrobiota</taxon>
        <taxon>Verrucomicrobiia</taxon>
        <taxon>Verrucomicrobiales</taxon>
        <taxon>Verrucomicrobiaceae</taxon>
        <taxon>Luteolibacter</taxon>
    </lineage>
</organism>
<keyword evidence="11" id="KW-1185">Reference proteome</keyword>
<evidence type="ECO:0000256" key="2">
    <source>
        <dbReference type="ARBA" id="ARBA00005236"/>
    </source>
</evidence>
<evidence type="ECO:0000256" key="7">
    <source>
        <dbReference type="SAM" id="Phobius"/>
    </source>
</evidence>